<comment type="caution">
    <text evidence="1">The sequence shown here is derived from an EMBL/GenBank/DDBJ whole genome shotgun (WGS) entry which is preliminary data.</text>
</comment>
<gene>
    <name evidence="1" type="ORF">G5S42_43035</name>
</gene>
<organism evidence="1 2">
    <name type="scientific">Paraburkholderia youngii</name>
    <dbReference type="NCBI Taxonomy" id="2782701"/>
    <lineage>
        <taxon>Bacteria</taxon>
        <taxon>Pseudomonadati</taxon>
        <taxon>Pseudomonadota</taxon>
        <taxon>Betaproteobacteria</taxon>
        <taxon>Burkholderiales</taxon>
        <taxon>Burkholderiaceae</taxon>
        <taxon>Paraburkholderia</taxon>
    </lineage>
</organism>
<proteinExistence type="predicted"/>
<dbReference type="EMBL" id="JAALDK010000004">
    <property type="protein sequence ID" value="NUY06118.1"/>
    <property type="molecule type" value="Genomic_DNA"/>
</dbReference>
<protein>
    <submittedName>
        <fullName evidence="1">Uncharacterized protein</fullName>
    </submittedName>
</protein>
<name>A0A7Y6KAC7_9BURK</name>
<evidence type="ECO:0000313" key="2">
    <source>
        <dbReference type="Proteomes" id="UP000594380"/>
    </source>
</evidence>
<accession>A0A7Y6KAC7</accession>
<reference evidence="1 2" key="1">
    <citation type="submission" date="2020-02" db="EMBL/GenBank/DDBJ databases">
        <title>Paraburkholderia simonii sp. nov. and Paraburkholderia youngii sp. nov. Brazilian and Mexican Mimosa-associated rhizobia.</title>
        <authorList>
            <person name="Mavima L."/>
            <person name="Beukes C.W."/>
            <person name="Chan W.Y."/>
            <person name="Palmer M."/>
            <person name="De Meyer S.E."/>
            <person name="James E.K."/>
            <person name="Venter S.N."/>
            <person name="Steenkamp E.T."/>
        </authorList>
    </citation>
    <scope>NUCLEOTIDE SEQUENCE [LARGE SCALE GENOMIC DNA]</scope>
    <source>
        <strain evidence="1 2">JPY169</strain>
    </source>
</reference>
<evidence type="ECO:0000313" key="1">
    <source>
        <dbReference type="EMBL" id="NUY06118.1"/>
    </source>
</evidence>
<sequence>MGDDYSSAGSARKASAPIVHIATQCQGAVLRRKHETSMSELSQQCRKLLYRMMWQTPDGIVDAFALCATREDARRFFFTAISLVSGIHQDELELFNLESFDDLVNAGVSDEEDMRIFETQWNGAHVVGWTTRPLFLTPDPTLIARWADLRAELASAQTNSVISRISGRGY</sequence>
<dbReference type="Proteomes" id="UP000594380">
    <property type="component" value="Unassembled WGS sequence"/>
</dbReference>
<dbReference type="AlphaFoldDB" id="A0A7Y6KAC7"/>